<gene>
    <name evidence="3" type="ORF">F5878DRAFT_641897</name>
</gene>
<sequence>MRILFTPVFFLLCLLFSAFAAPIATWEDPPPPYSRHDKTSPQVAPANAPVVPVSDPPPPYSQHDNSSPQVAPVNSPVVPVTDKVSQISGQIVVDLTVYDSRSLLRGSIPMEDVVKLRNAVEILLPWFFPLARREVIKGAKDTPLPVLPDTKLSFQVATLTWDGTGGSARSSSGYYIVEVEFPERADFKRFSHSIYIEKGSRTAFSRYAKLSLNQENATPTRLEGMVLIPLSSNYIDVSFRNGGYIQQGWLTMEGEYDSGSDEQHFQFHEQIKEVLVSRNDFEERFRSGNFHQDGQG</sequence>
<keyword evidence="4" id="KW-1185">Reference proteome</keyword>
<evidence type="ECO:0000313" key="3">
    <source>
        <dbReference type="EMBL" id="KAJ3838537.1"/>
    </source>
</evidence>
<evidence type="ECO:0000313" key="4">
    <source>
        <dbReference type="Proteomes" id="UP001163846"/>
    </source>
</evidence>
<keyword evidence="2" id="KW-0732">Signal</keyword>
<dbReference type="AlphaFoldDB" id="A0AA38P8Z6"/>
<accession>A0AA38P8Z6</accession>
<reference evidence="3" key="1">
    <citation type="submission" date="2022-08" db="EMBL/GenBank/DDBJ databases">
        <authorList>
            <consortium name="DOE Joint Genome Institute"/>
            <person name="Min B."/>
            <person name="Riley R."/>
            <person name="Sierra-Patev S."/>
            <person name="Naranjo-Ortiz M."/>
            <person name="Looney B."/>
            <person name="Konkel Z."/>
            <person name="Slot J.C."/>
            <person name="Sakamoto Y."/>
            <person name="Steenwyk J.L."/>
            <person name="Rokas A."/>
            <person name="Carro J."/>
            <person name="Camarero S."/>
            <person name="Ferreira P."/>
            <person name="Molpeceres G."/>
            <person name="Ruiz-Duenas F.J."/>
            <person name="Serrano A."/>
            <person name="Henrissat B."/>
            <person name="Drula E."/>
            <person name="Hughes K.W."/>
            <person name="Mata J.L."/>
            <person name="Ishikawa N.K."/>
            <person name="Vargas-Isla R."/>
            <person name="Ushijima S."/>
            <person name="Smith C.A."/>
            <person name="Ahrendt S."/>
            <person name="Andreopoulos W."/>
            <person name="He G."/>
            <person name="Labutti K."/>
            <person name="Lipzen A."/>
            <person name="Ng V."/>
            <person name="Sandor L."/>
            <person name="Barry K."/>
            <person name="Martinez A.T."/>
            <person name="Xiao Y."/>
            <person name="Gibbons J.G."/>
            <person name="Terashima K."/>
            <person name="Hibbett D.S."/>
            <person name="Grigoriev I.V."/>
        </authorList>
    </citation>
    <scope>NUCLEOTIDE SEQUENCE</scope>
    <source>
        <strain evidence="3">TFB9207</strain>
    </source>
</reference>
<feature type="compositionally biased region" description="Low complexity" evidence="1">
    <location>
        <begin position="41"/>
        <end position="53"/>
    </location>
</feature>
<feature type="region of interest" description="Disordered" evidence="1">
    <location>
        <begin position="30"/>
        <end position="74"/>
    </location>
</feature>
<dbReference type="EMBL" id="MU806177">
    <property type="protein sequence ID" value="KAJ3838537.1"/>
    <property type="molecule type" value="Genomic_DNA"/>
</dbReference>
<feature type="chain" id="PRO_5041465744" evidence="2">
    <location>
        <begin position="21"/>
        <end position="296"/>
    </location>
</feature>
<evidence type="ECO:0000256" key="2">
    <source>
        <dbReference type="SAM" id="SignalP"/>
    </source>
</evidence>
<organism evidence="3 4">
    <name type="scientific">Lentinula raphanica</name>
    <dbReference type="NCBI Taxonomy" id="153919"/>
    <lineage>
        <taxon>Eukaryota</taxon>
        <taxon>Fungi</taxon>
        <taxon>Dikarya</taxon>
        <taxon>Basidiomycota</taxon>
        <taxon>Agaricomycotina</taxon>
        <taxon>Agaricomycetes</taxon>
        <taxon>Agaricomycetidae</taxon>
        <taxon>Agaricales</taxon>
        <taxon>Marasmiineae</taxon>
        <taxon>Omphalotaceae</taxon>
        <taxon>Lentinula</taxon>
    </lineage>
</organism>
<dbReference type="Proteomes" id="UP001163846">
    <property type="component" value="Unassembled WGS sequence"/>
</dbReference>
<protein>
    <submittedName>
        <fullName evidence="3">Uncharacterized protein</fullName>
    </submittedName>
</protein>
<proteinExistence type="predicted"/>
<name>A0AA38P8Z6_9AGAR</name>
<evidence type="ECO:0000256" key="1">
    <source>
        <dbReference type="SAM" id="MobiDB-lite"/>
    </source>
</evidence>
<feature type="signal peptide" evidence="2">
    <location>
        <begin position="1"/>
        <end position="20"/>
    </location>
</feature>
<comment type="caution">
    <text evidence="3">The sequence shown here is derived from an EMBL/GenBank/DDBJ whole genome shotgun (WGS) entry which is preliminary data.</text>
</comment>